<name>A0AAN7XU63_ELEMC</name>
<accession>A0AAN7XU63</accession>
<feature type="domain" description="C1q" evidence="5">
    <location>
        <begin position="79"/>
        <end position="225"/>
    </location>
</feature>
<dbReference type="Pfam" id="PF00386">
    <property type="entry name" value="C1q"/>
    <property type="match status" value="1"/>
</dbReference>
<dbReference type="Gene3D" id="2.60.120.40">
    <property type="match status" value="1"/>
</dbReference>
<feature type="signal peptide" evidence="4">
    <location>
        <begin position="1"/>
        <end position="15"/>
    </location>
</feature>
<dbReference type="SUPFAM" id="SSF49842">
    <property type="entry name" value="TNF-like"/>
    <property type="match status" value="1"/>
</dbReference>
<dbReference type="PANTHER" id="PTHR22923:SF103">
    <property type="entry name" value="CEREBELLIN 20-RELATED"/>
    <property type="match status" value="1"/>
</dbReference>
<dbReference type="AlphaFoldDB" id="A0AAN7XU63"/>
<evidence type="ECO:0000313" key="7">
    <source>
        <dbReference type="Proteomes" id="UP001346869"/>
    </source>
</evidence>
<dbReference type="InterPro" id="IPR001073">
    <property type="entry name" value="C1q_dom"/>
</dbReference>
<dbReference type="SMART" id="SM00110">
    <property type="entry name" value="C1Q"/>
    <property type="match status" value="1"/>
</dbReference>
<comment type="subcellular location">
    <subcellularLocation>
        <location evidence="1">Secreted</location>
    </subcellularLocation>
</comment>
<proteinExistence type="predicted"/>
<dbReference type="Proteomes" id="UP001346869">
    <property type="component" value="Unassembled WGS sequence"/>
</dbReference>
<evidence type="ECO:0000256" key="1">
    <source>
        <dbReference type="ARBA" id="ARBA00004613"/>
    </source>
</evidence>
<evidence type="ECO:0000256" key="3">
    <source>
        <dbReference type="ARBA" id="ARBA00022729"/>
    </source>
</evidence>
<dbReference type="InterPro" id="IPR008983">
    <property type="entry name" value="Tumour_necrosis_fac-like_dom"/>
</dbReference>
<feature type="chain" id="PRO_5042917296" description="C1q domain-containing protein" evidence="4">
    <location>
        <begin position="16"/>
        <end position="225"/>
    </location>
</feature>
<evidence type="ECO:0000256" key="2">
    <source>
        <dbReference type="ARBA" id="ARBA00022525"/>
    </source>
</evidence>
<dbReference type="GO" id="GO:0005576">
    <property type="term" value="C:extracellular region"/>
    <property type="evidence" value="ECO:0007669"/>
    <property type="project" value="UniProtKB-SubCell"/>
</dbReference>
<evidence type="ECO:0000256" key="4">
    <source>
        <dbReference type="SAM" id="SignalP"/>
    </source>
</evidence>
<gene>
    <name evidence="6" type="ORF">PBY51_009486</name>
</gene>
<dbReference type="GO" id="GO:0045202">
    <property type="term" value="C:synapse"/>
    <property type="evidence" value="ECO:0007669"/>
    <property type="project" value="TreeGrafter"/>
</dbReference>
<dbReference type="GO" id="GO:0099558">
    <property type="term" value="P:maintenance of synapse structure"/>
    <property type="evidence" value="ECO:0007669"/>
    <property type="project" value="TreeGrafter"/>
</dbReference>
<evidence type="ECO:0000313" key="6">
    <source>
        <dbReference type="EMBL" id="KAK5868475.1"/>
    </source>
</evidence>
<evidence type="ECO:0000259" key="5">
    <source>
        <dbReference type="PROSITE" id="PS50871"/>
    </source>
</evidence>
<dbReference type="InterPro" id="IPR050822">
    <property type="entry name" value="Cerebellin_Synaptic_Org"/>
</dbReference>
<organism evidence="6 7">
    <name type="scientific">Eleginops maclovinus</name>
    <name type="common">Patagonian blennie</name>
    <name type="synonym">Eleginus maclovinus</name>
    <dbReference type="NCBI Taxonomy" id="56733"/>
    <lineage>
        <taxon>Eukaryota</taxon>
        <taxon>Metazoa</taxon>
        <taxon>Chordata</taxon>
        <taxon>Craniata</taxon>
        <taxon>Vertebrata</taxon>
        <taxon>Euteleostomi</taxon>
        <taxon>Actinopterygii</taxon>
        <taxon>Neopterygii</taxon>
        <taxon>Teleostei</taxon>
        <taxon>Neoteleostei</taxon>
        <taxon>Acanthomorphata</taxon>
        <taxon>Eupercaria</taxon>
        <taxon>Perciformes</taxon>
        <taxon>Notothenioidei</taxon>
        <taxon>Eleginopidae</taxon>
        <taxon>Eleginops</taxon>
    </lineage>
</organism>
<keyword evidence="2" id="KW-0964">Secreted</keyword>
<dbReference type="PANTHER" id="PTHR22923">
    <property type="entry name" value="CEREBELLIN-RELATED"/>
    <property type="match status" value="1"/>
</dbReference>
<reference evidence="6 7" key="2">
    <citation type="journal article" date="2023" name="Mol. Biol. Evol.">
        <title>Genomics of Secondarily Temperate Adaptation in the Only Non-Antarctic Icefish.</title>
        <authorList>
            <person name="Rivera-Colon A.G."/>
            <person name="Rayamajhi N."/>
            <person name="Minhas B.F."/>
            <person name="Madrigal G."/>
            <person name="Bilyk K.T."/>
            <person name="Yoon V."/>
            <person name="Hune M."/>
            <person name="Gregory S."/>
            <person name="Cheng C.H.C."/>
            <person name="Catchen J.M."/>
        </authorList>
    </citation>
    <scope>NUCLEOTIDE SEQUENCE [LARGE SCALE GENOMIC DNA]</scope>
    <source>
        <strain evidence="6">JMC-PN-2008</strain>
    </source>
</reference>
<sequence>MRAILLLCTLHAAFGEGGYDWVDPSSTSDTASNLCYLDQQSCGCCLMQKQLNRMQNYFNVSVEGLQSVLTESKNALNNIRASRSVFSVALNRNIRMDCFGPFRDDTLIPYKYVSINLGDGYSTETGTFTVPRTGVYSLAVTIYSDIDSVISPLAACAKLQVNGHAVAVLPEHKGNDPEDSTTVVLAMELKAGNQVAVNLPAGCVLCDSQSHFNTFTGFLLYATDS</sequence>
<reference evidence="6 7" key="1">
    <citation type="journal article" date="2023" name="Genes (Basel)">
        <title>Chromosome-Level Genome Assembly and Circadian Gene Repertoire of the Patagonia Blennie Eleginops maclovinus-The Closest Ancestral Proxy of Antarctic Cryonotothenioids.</title>
        <authorList>
            <person name="Cheng C.C."/>
            <person name="Rivera-Colon A.G."/>
            <person name="Minhas B.F."/>
            <person name="Wilson L."/>
            <person name="Rayamajhi N."/>
            <person name="Vargas-Chacoff L."/>
            <person name="Catchen J.M."/>
        </authorList>
    </citation>
    <scope>NUCLEOTIDE SEQUENCE [LARGE SCALE GENOMIC DNA]</scope>
    <source>
        <strain evidence="6">JMC-PN-2008</strain>
    </source>
</reference>
<keyword evidence="7" id="KW-1185">Reference proteome</keyword>
<dbReference type="PROSITE" id="PS50871">
    <property type="entry name" value="C1Q"/>
    <property type="match status" value="1"/>
</dbReference>
<dbReference type="EMBL" id="JAUZQC010000007">
    <property type="protein sequence ID" value="KAK5868475.1"/>
    <property type="molecule type" value="Genomic_DNA"/>
</dbReference>
<keyword evidence="3 4" id="KW-0732">Signal</keyword>
<comment type="caution">
    <text evidence="6">The sequence shown here is derived from an EMBL/GenBank/DDBJ whole genome shotgun (WGS) entry which is preliminary data.</text>
</comment>
<protein>
    <recommendedName>
        <fullName evidence="5">C1q domain-containing protein</fullName>
    </recommendedName>
</protein>